<comment type="caution">
    <text evidence="5">The sequence shown here is derived from an EMBL/GenBank/DDBJ whole genome shotgun (WGS) entry which is preliminary data.</text>
</comment>
<dbReference type="PANTHER" id="PTHR21297">
    <property type="entry name" value="DNA-DIRECTED RNA POLYMERASE II"/>
    <property type="match status" value="1"/>
</dbReference>
<organism evidence="5 6">
    <name type="scientific">Auxenochlorella protothecoides</name>
    <name type="common">Green microalga</name>
    <name type="synonym">Chlorella protothecoides</name>
    <dbReference type="NCBI Taxonomy" id="3075"/>
    <lineage>
        <taxon>Eukaryota</taxon>
        <taxon>Viridiplantae</taxon>
        <taxon>Chlorophyta</taxon>
        <taxon>core chlorophytes</taxon>
        <taxon>Trebouxiophyceae</taxon>
        <taxon>Chlorellales</taxon>
        <taxon>Chlorellaceae</taxon>
        <taxon>Auxenochlorella</taxon>
    </lineage>
</organism>
<accession>A0A3M7L2L8</accession>
<dbReference type="InterPro" id="IPR006590">
    <property type="entry name" value="RNA_pol_Rpb4/RPC9_core"/>
</dbReference>
<dbReference type="SMART" id="SM00657">
    <property type="entry name" value="RPOL4c"/>
    <property type="match status" value="1"/>
</dbReference>
<keyword evidence="2" id="KW-0539">Nucleus</keyword>
<dbReference type="InterPro" id="IPR005574">
    <property type="entry name" value="Rpb4/RPC9"/>
</dbReference>
<gene>
    <name evidence="5" type="ORF">APUTEX25_005010</name>
</gene>
<evidence type="ECO:0000256" key="1">
    <source>
        <dbReference type="ARBA" id="ARBA00004123"/>
    </source>
</evidence>
<dbReference type="InterPro" id="IPR010997">
    <property type="entry name" value="HRDC-like_sf"/>
</dbReference>
<sequence length="110" mass="12737">MADDNSTDSAVFKDAKILNISEVNLVFEKYLEHMRQRDPEYQTNALMEKSMELLAQHHFTEQELGLMTNLQPMTPDEVFKLIPSLDDESRFSGNDIQRIIAELAQYSEVK</sequence>
<protein>
    <recommendedName>
        <fullName evidence="4">RNA polymerase Rpb4/RPC9 core domain-containing protein</fullName>
    </recommendedName>
</protein>
<dbReference type="Gene3D" id="1.20.1250.40">
    <property type="match status" value="2"/>
</dbReference>
<dbReference type="Proteomes" id="UP000279271">
    <property type="component" value="Unassembled WGS sequence"/>
</dbReference>
<evidence type="ECO:0000256" key="2">
    <source>
        <dbReference type="ARBA" id="ARBA00023242"/>
    </source>
</evidence>
<dbReference type="InterPro" id="IPR045222">
    <property type="entry name" value="Rpb4-like"/>
</dbReference>
<name>A0A3M7L2L8_AUXPR</name>
<evidence type="ECO:0000259" key="4">
    <source>
        <dbReference type="SMART" id="SM00657"/>
    </source>
</evidence>
<dbReference type="Pfam" id="PF03874">
    <property type="entry name" value="RNA_pol_Rpb4"/>
    <property type="match status" value="1"/>
</dbReference>
<evidence type="ECO:0000313" key="6">
    <source>
        <dbReference type="Proteomes" id="UP000279271"/>
    </source>
</evidence>
<feature type="domain" description="RNA polymerase Rpb4/RPC9 core" evidence="4">
    <location>
        <begin position="10"/>
        <end position="110"/>
    </location>
</feature>
<dbReference type="InterPro" id="IPR038324">
    <property type="entry name" value="Rpb4/RPC9_sf"/>
</dbReference>
<reference evidence="6" key="1">
    <citation type="journal article" date="2018" name="Algal Res.">
        <title>Characterization of plant carbon substrate utilization by Auxenochlorella protothecoides.</title>
        <authorList>
            <person name="Vogler B.W."/>
            <person name="Starkenburg S.R."/>
            <person name="Sudasinghe N."/>
            <person name="Schambach J.Y."/>
            <person name="Rollin J.A."/>
            <person name="Pattathil S."/>
            <person name="Barry A.N."/>
        </authorList>
    </citation>
    <scope>NUCLEOTIDE SEQUENCE [LARGE SCALE GENOMIC DNA]</scope>
    <source>
        <strain evidence="6">UTEX 25</strain>
    </source>
</reference>
<dbReference type="GO" id="GO:0006352">
    <property type="term" value="P:DNA-templated transcription initiation"/>
    <property type="evidence" value="ECO:0007669"/>
    <property type="project" value="InterPro"/>
</dbReference>
<dbReference type="AlphaFoldDB" id="A0A3M7L2L8"/>
<comment type="similarity">
    <text evidence="3">Belongs to the eukaryotic RPB4 RNA polymerase subunit family.</text>
</comment>
<dbReference type="GO" id="GO:0005634">
    <property type="term" value="C:nucleus"/>
    <property type="evidence" value="ECO:0007669"/>
    <property type="project" value="UniProtKB-SubCell"/>
</dbReference>
<dbReference type="SUPFAM" id="SSF47819">
    <property type="entry name" value="HRDC-like"/>
    <property type="match status" value="1"/>
</dbReference>
<dbReference type="GO" id="GO:0030880">
    <property type="term" value="C:RNA polymerase complex"/>
    <property type="evidence" value="ECO:0007669"/>
    <property type="project" value="InterPro"/>
</dbReference>
<evidence type="ECO:0000313" key="5">
    <source>
        <dbReference type="EMBL" id="RMZ56948.1"/>
    </source>
</evidence>
<proteinExistence type="inferred from homology"/>
<comment type="subcellular location">
    <subcellularLocation>
        <location evidence="1">Nucleus</location>
    </subcellularLocation>
</comment>
<dbReference type="GO" id="GO:0000166">
    <property type="term" value="F:nucleotide binding"/>
    <property type="evidence" value="ECO:0007669"/>
    <property type="project" value="InterPro"/>
</dbReference>
<evidence type="ECO:0000256" key="3">
    <source>
        <dbReference type="ARBA" id="ARBA00025724"/>
    </source>
</evidence>
<dbReference type="EMBL" id="QOKY01000133">
    <property type="protein sequence ID" value="RMZ56948.1"/>
    <property type="molecule type" value="Genomic_DNA"/>
</dbReference>